<organism evidence="3 4">
    <name type="scientific">Microthlaspi erraticum</name>
    <dbReference type="NCBI Taxonomy" id="1685480"/>
    <lineage>
        <taxon>Eukaryota</taxon>
        <taxon>Viridiplantae</taxon>
        <taxon>Streptophyta</taxon>
        <taxon>Embryophyta</taxon>
        <taxon>Tracheophyta</taxon>
        <taxon>Spermatophyta</taxon>
        <taxon>Magnoliopsida</taxon>
        <taxon>eudicotyledons</taxon>
        <taxon>Gunneridae</taxon>
        <taxon>Pentapetalae</taxon>
        <taxon>rosids</taxon>
        <taxon>malvids</taxon>
        <taxon>Brassicales</taxon>
        <taxon>Brassicaceae</taxon>
        <taxon>Coluteocarpeae</taxon>
        <taxon>Microthlaspi</taxon>
    </lineage>
</organism>
<dbReference type="OrthoDB" id="1932060at2759"/>
<keyword evidence="1" id="KW-0812">Transmembrane</keyword>
<protein>
    <submittedName>
        <fullName evidence="3">Uncharacterized protein</fullName>
    </submittedName>
</protein>
<feature type="transmembrane region" description="Helical" evidence="1">
    <location>
        <begin position="267"/>
        <end position="287"/>
    </location>
</feature>
<reference evidence="3" key="1">
    <citation type="submission" date="2020-01" db="EMBL/GenBank/DDBJ databases">
        <authorList>
            <person name="Mishra B."/>
        </authorList>
    </citation>
    <scope>NUCLEOTIDE SEQUENCE [LARGE SCALE GENOMIC DNA]</scope>
</reference>
<evidence type="ECO:0000313" key="3">
    <source>
        <dbReference type="EMBL" id="CAA7032033.1"/>
    </source>
</evidence>
<dbReference type="EMBL" id="CACVBM020001116">
    <property type="protein sequence ID" value="CAA7032033.1"/>
    <property type="molecule type" value="Genomic_DNA"/>
</dbReference>
<feature type="signal peptide" evidence="2">
    <location>
        <begin position="1"/>
        <end position="21"/>
    </location>
</feature>
<comment type="caution">
    <text evidence="3">The sequence shown here is derived from an EMBL/GenBank/DDBJ whole genome shotgun (WGS) entry which is preliminary data.</text>
</comment>
<keyword evidence="4" id="KW-1185">Reference proteome</keyword>
<gene>
    <name evidence="3" type="ORF">MERR_LOCUS19268</name>
</gene>
<name>A0A6D2IU12_9BRAS</name>
<keyword evidence="2" id="KW-0732">Signal</keyword>
<feature type="chain" id="PRO_5025619125" evidence="2">
    <location>
        <begin position="22"/>
        <end position="293"/>
    </location>
</feature>
<evidence type="ECO:0000256" key="2">
    <source>
        <dbReference type="SAM" id="SignalP"/>
    </source>
</evidence>
<sequence>MKSYLHMFSMFQSLRFILSLADVDPMLMMEDESLVWASSDVVIVLQHLNEKIPLSYVSETERQQAVPSQVQRHILAGIASALGGVSSPYEKTSHAHERPVTNWLWASGCHPFGPFSNTSQMSQMLQDVALRNTIYARVDSALRRIRETSEAVQNFASDYLKTPLGEPVKDKKNKTKTELWVETFYKKTTTLPEPFPHELVERLEKYLDTVEEQLVDLSSLLYDHKLYDALLLLLKQYVEHVLETERENMRCCKIEYKYTVGVKSYQTLVYGGILIAGFLVYFLVIFFSSPPAR</sequence>
<dbReference type="PANTHER" id="PTHR31515:SF0">
    <property type="entry name" value="TRANSMEMBRANE PROTEIN"/>
    <property type="match status" value="1"/>
</dbReference>
<evidence type="ECO:0000313" key="4">
    <source>
        <dbReference type="Proteomes" id="UP000467841"/>
    </source>
</evidence>
<dbReference type="Proteomes" id="UP000467841">
    <property type="component" value="Unassembled WGS sequence"/>
</dbReference>
<keyword evidence="1" id="KW-0472">Membrane</keyword>
<proteinExistence type="predicted"/>
<dbReference type="AlphaFoldDB" id="A0A6D2IU12"/>
<keyword evidence="1" id="KW-1133">Transmembrane helix</keyword>
<accession>A0A6D2IU12</accession>
<evidence type="ECO:0000256" key="1">
    <source>
        <dbReference type="SAM" id="Phobius"/>
    </source>
</evidence>
<dbReference type="PANTHER" id="PTHR31515">
    <property type="entry name" value="TRANSMEMBRANE PROTEIN-RELATED"/>
    <property type="match status" value="1"/>
</dbReference>